<evidence type="ECO:0000256" key="4">
    <source>
        <dbReference type="ARBA" id="ARBA00035204"/>
    </source>
</evidence>
<keyword evidence="7" id="KW-1185">Reference proteome</keyword>
<dbReference type="EMBL" id="CP032998">
    <property type="protein sequence ID" value="QCI26478.1"/>
    <property type="molecule type" value="Genomic_DNA"/>
</dbReference>
<dbReference type="RefSeq" id="WP_158352029.1">
    <property type="nucleotide sequence ID" value="NZ_CP032998.1"/>
</dbReference>
<dbReference type="GO" id="GO:0006412">
    <property type="term" value="P:translation"/>
    <property type="evidence" value="ECO:0007669"/>
    <property type="project" value="UniProtKB-UniRule"/>
</dbReference>
<protein>
    <recommendedName>
        <fullName evidence="4 5">Large ribosomal subunit protein uL29</fullName>
    </recommendedName>
</protein>
<sequence>MKLIELRKKSIHNLYNDLLNLLQEKFNLRIQLSQRKLKHVHLLRRVRRNISRIKTILTEKRKY</sequence>
<dbReference type="Gene3D" id="1.10.287.310">
    <property type="match status" value="1"/>
</dbReference>
<dbReference type="SUPFAM" id="SSF46561">
    <property type="entry name" value="Ribosomal protein L29 (L29p)"/>
    <property type="match status" value="1"/>
</dbReference>
<evidence type="ECO:0000256" key="5">
    <source>
        <dbReference type="HAMAP-Rule" id="MF_00374"/>
    </source>
</evidence>
<dbReference type="GO" id="GO:1990904">
    <property type="term" value="C:ribonucleoprotein complex"/>
    <property type="evidence" value="ECO:0007669"/>
    <property type="project" value="UniProtKB-KW"/>
</dbReference>
<dbReference type="InterPro" id="IPR036049">
    <property type="entry name" value="Ribosomal_uL29_sf"/>
</dbReference>
<keyword evidence="2 5" id="KW-0689">Ribosomal protein</keyword>
<dbReference type="HAMAP" id="MF_00374">
    <property type="entry name" value="Ribosomal_uL29"/>
    <property type="match status" value="1"/>
</dbReference>
<accession>A0A4D6YLF7</accession>
<gene>
    <name evidence="5" type="primary">rpmC</name>
    <name evidence="6" type="ORF">D9V79_01620</name>
</gene>
<dbReference type="OrthoDB" id="9815192at2"/>
<comment type="similarity">
    <text evidence="1 5">Belongs to the universal ribosomal protein uL29 family.</text>
</comment>
<evidence type="ECO:0000256" key="3">
    <source>
        <dbReference type="ARBA" id="ARBA00023274"/>
    </source>
</evidence>
<dbReference type="NCBIfam" id="TIGR00012">
    <property type="entry name" value="L29"/>
    <property type="match status" value="1"/>
</dbReference>
<dbReference type="Pfam" id="PF00831">
    <property type="entry name" value="Ribosomal_L29"/>
    <property type="match status" value="1"/>
</dbReference>
<organism evidence="6 7">
    <name type="scientific">Buchnera aphidicola</name>
    <name type="common">Stegophylla sp.</name>
    <dbReference type="NCBI Taxonomy" id="2315800"/>
    <lineage>
        <taxon>Bacteria</taxon>
        <taxon>Pseudomonadati</taxon>
        <taxon>Pseudomonadota</taxon>
        <taxon>Gammaproteobacteria</taxon>
        <taxon>Enterobacterales</taxon>
        <taxon>Erwiniaceae</taxon>
        <taxon>Buchnera</taxon>
    </lineage>
</organism>
<dbReference type="AlphaFoldDB" id="A0A4D6YLF7"/>
<evidence type="ECO:0000313" key="7">
    <source>
        <dbReference type="Proteomes" id="UP000298636"/>
    </source>
</evidence>
<proteinExistence type="inferred from homology"/>
<name>A0A4D6YLF7_9GAMM</name>
<dbReference type="Proteomes" id="UP000298636">
    <property type="component" value="Chromosome"/>
</dbReference>
<dbReference type="GO" id="GO:0005840">
    <property type="term" value="C:ribosome"/>
    <property type="evidence" value="ECO:0007669"/>
    <property type="project" value="UniProtKB-KW"/>
</dbReference>
<evidence type="ECO:0000256" key="2">
    <source>
        <dbReference type="ARBA" id="ARBA00022980"/>
    </source>
</evidence>
<reference evidence="6 7" key="1">
    <citation type="submission" date="2018-10" db="EMBL/GenBank/DDBJ databases">
        <title>Comparative functional genomics of the obligate endosymbiont Buchnera aphidicola.</title>
        <authorList>
            <person name="Chong R.A."/>
        </authorList>
    </citation>
    <scope>NUCLEOTIDE SEQUENCE [LARGE SCALE GENOMIC DNA]</scope>
    <source>
        <strain evidence="6 7">Ssp</strain>
    </source>
</reference>
<keyword evidence="3 5" id="KW-0687">Ribonucleoprotein</keyword>
<evidence type="ECO:0000256" key="1">
    <source>
        <dbReference type="ARBA" id="ARBA00009254"/>
    </source>
</evidence>
<evidence type="ECO:0000313" key="6">
    <source>
        <dbReference type="EMBL" id="QCI26478.1"/>
    </source>
</evidence>
<dbReference type="InterPro" id="IPR001854">
    <property type="entry name" value="Ribosomal_uL29"/>
</dbReference>
<dbReference type="GO" id="GO:0003735">
    <property type="term" value="F:structural constituent of ribosome"/>
    <property type="evidence" value="ECO:0007669"/>
    <property type="project" value="InterPro"/>
</dbReference>